<dbReference type="InterPro" id="IPR047202">
    <property type="entry name" value="Lipocalin_Blc-like_dom"/>
</dbReference>
<evidence type="ECO:0000256" key="1">
    <source>
        <dbReference type="ARBA" id="ARBA00004459"/>
    </source>
</evidence>
<dbReference type="GO" id="GO:0006950">
    <property type="term" value="P:response to stress"/>
    <property type="evidence" value="ECO:0007669"/>
    <property type="project" value="UniProtKB-ARBA"/>
</dbReference>
<dbReference type="PANTHER" id="PTHR10612">
    <property type="entry name" value="APOLIPOPROTEIN D"/>
    <property type="match status" value="1"/>
</dbReference>
<comment type="subunit">
    <text evidence="3 12">Homodimer.</text>
</comment>
<organism evidence="15 16">
    <name type="scientific">Pseudohongiella spirulinae</name>
    <dbReference type="NCBI Taxonomy" id="1249552"/>
    <lineage>
        <taxon>Bacteria</taxon>
        <taxon>Pseudomonadati</taxon>
        <taxon>Pseudomonadota</taxon>
        <taxon>Gammaproteobacteria</taxon>
        <taxon>Pseudomonadales</taxon>
        <taxon>Pseudohongiellaceae</taxon>
        <taxon>Pseudohongiella</taxon>
    </lineage>
</organism>
<dbReference type="RefSeq" id="WP_058020479.1">
    <property type="nucleotide sequence ID" value="NZ_CP013189.1"/>
</dbReference>
<keyword evidence="4 12" id="KW-0732">Signal</keyword>
<feature type="lipid moiety-binding region" description="N-palmitoyl cysteine" evidence="13">
    <location>
        <position position="16"/>
    </location>
</feature>
<dbReference type="EMBL" id="CP013189">
    <property type="protein sequence ID" value="ALO44967.1"/>
    <property type="molecule type" value="Genomic_DNA"/>
</dbReference>
<evidence type="ECO:0000256" key="9">
    <source>
        <dbReference type="ARBA" id="ARBA00023288"/>
    </source>
</evidence>
<dbReference type="PANTHER" id="PTHR10612:SF34">
    <property type="entry name" value="APOLIPOPROTEIN D"/>
    <property type="match status" value="1"/>
</dbReference>
<name>A0A0S2K9F0_9GAMM</name>
<dbReference type="CDD" id="cd19438">
    <property type="entry name" value="lipocalin_Blc-like"/>
    <property type="match status" value="1"/>
</dbReference>
<dbReference type="Gene3D" id="2.40.128.20">
    <property type="match status" value="1"/>
</dbReference>
<dbReference type="InterPro" id="IPR000566">
    <property type="entry name" value="Lipocln_cytosolic_FA-bd_dom"/>
</dbReference>
<sequence precursor="true">MKNWLTVALALLLNACLGAPDGVAPVKGFELNRYLGTWYEIARLDHSFERGLERVTANYTMRDDGGVRVLNRGFSVSDQAWEEAVGKAYFVEDDNTGYLKVSFFGPFYGSYVIFELEQDNYDYAFISGPDTSYLWLLARTPEVAPEVIEQFERQAGRLGFDVDSLIYVEHAD</sequence>
<dbReference type="PROSITE" id="PS00213">
    <property type="entry name" value="LIPOCALIN"/>
    <property type="match status" value="1"/>
</dbReference>
<comment type="subcellular location">
    <subcellularLocation>
        <location evidence="1">Cell outer membrane</location>
        <topology evidence="1">Lipid-anchor</topology>
    </subcellularLocation>
</comment>
<dbReference type="PATRIC" id="fig|1249552.3.peg.280"/>
<dbReference type="InterPro" id="IPR002446">
    <property type="entry name" value="Lipocalin_bac"/>
</dbReference>
<evidence type="ECO:0000256" key="3">
    <source>
        <dbReference type="ARBA" id="ARBA00011738"/>
    </source>
</evidence>
<dbReference type="PRINTS" id="PR01171">
    <property type="entry name" value="BCTLIPOCALIN"/>
</dbReference>
<dbReference type="AlphaFoldDB" id="A0A0S2K9F0"/>
<evidence type="ECO:0000256" key="2">
    <source>
        <dbReference type="ARBA" id="ARBA00006889"/>
    </source>
</evidence>
<dbReference type="GO" id="GO:0008289">
    <property type="term" value="F:lipid binding"/>
    <property type="evidence" value="ECO:0007669"/>
    <property type="project" value="UniProtKB-UniRule"/>
</dbReference>
<evidence type="ECO:0000256" key="6">
    <source>
        <dbReference type="ARBA" id="ARBA00023136"/>
    </source>
</evidence>
<feature type="domain" description="Lipocalin/cytosolic fatty-acid binding" evidence="14">
    <location>
        <begin position="30"/>
        <end position="169"/>
    </location>
</feature>
<evidence type="ECO:0000256" key="7">
    <source>
        <dbReference type="ARBA" id="ARBA00023139"/>
    </source>
</evidence>
<evidence type="ECO:0000256" key="13">
    <source>
        <dbReference type="PIRSR" id="PIRSR036893-52"/>
    </source>
</evidence>
<reference evidence="15 16" key="1">
    <citation type="submission" date="2015-11" db="EMBL/GenBank/DDBJ databases">
        <authorList>
            <person name="Zhang Y."/>
            <person name="Guo Z."/>
        </authorList>
    </citation>
    <scope>NUCLEOTIDE SEQUENCE [LARGE SCALE GENOMIC DNA]</scope>
    <source>
        <strain evidence="15 16">KCTC 32221</strain>
    </source>
</reference>
<proteinExistence type="inferred from homology"/>
<keyword evidence="9 12" id="KW-0449">Lipoprotein</keyword>
<dbReference type="InterPro" id="IPR022272">
    <property type="entry name" value="Lipocalin_CS"/>
</dbReference>
<accession>A0A0S2K9F0</accession>
<dbReference type="KEGG" id="pspi:PS2015_275"/>
<comment type="function">
    <text evidence="10 12">Involved in the storage or transport of lipids necessary for membrane maintenance under stressful conditions. Displays a binding preference for lysophospholipids.</text>
</comment>
<evidence type="ECO:0000256" key="4">
    <source>
        <dbReference type="ARBA" id="ARBA00022729"/>
    </source>
</evidence>
<feature type="chain" id="PRO_5013437009" description="Outer membrane lipoprotein Blc" evidence="12">
    <location>
        <begin position="20"/>
        <end position="172"/>
    </location>
</feature>
<evidence type="ECO:0000256" key="12">
    <source>
        <dbReference type="PIRNR" id="PIRNR036893"/>
    </source>
</evidence>
<keyword evidence="16" id="KW-1185">Reference proteome</keyword>
<comment type="similarity">
    <text evidence="2 12">Belongs to the calycin superfamily. Lipocalin family.</text>
</comment>
<dbReference type="STRING" id="1249552.PS2015_275"/>
<evidence type="ECO:0000256" key="10">
    <source>
        <dbReference type="ARBA" id="ARBA00057024"/>
    </source>
</evidence>
<dbReference type="SUPFAM" id="SSF50814">
    <property type="entry name" value="Lipocalins"/>
    <property type="match status" value="1"/>
</dbReference>
<dbReference type="PIRSF" id="PIRSF036893">
    <property type="entry name" value="Lipocalin_ApoD"/>
    <property type="match status" value="1"/>
</dbReference>
<dbReference type="FunFam" id="2.40.128.20:FF:000002">
    <property type="entry name" value="Outer membrane lipoprotein Blc"/>
    <property type="match status" value="1"/>
</dbReference>
<keyword evidence="7 13" id="KW-0564">Palmitate</keyword>
<dbReference type="InterPro" id="IPR022271">
    <property type="entry name" value="Lipocalin_ApoD"/>
</dbReference>
<dbReference type="Proteomes" id="UP000065641">
    <property type="component" value="Chromosome"/>
</dbReference>
<keyword evidence="5 12" id="KW-0446">Lipid-binding</keyword>
<dbReference type="GO" id="GO:0009279">
    <property type="term" value="C:cell outer membrane"/>
    <property type="evidence" value="ECO:0007669"/>
    <property type="project" value="UniProtKB-SubCell"/>
</dbReference>
<feature type="signal peptide" evidence="12">
    <location>
        <begin position="1"/>
        <end position="19"/>
    </location>
</feature>
<evidence type="ECO:0000256" key="5">
    <source>
        <dbReference type="ARBA" id="ARBA00023121"/>
    </source>
</evidence>
<evidence type="ECO:0000259" key="14">
    <source>
        <dbReference type="Pfam" id="PF08212"/>
    </source>
</evidence>
<evidence type="ECO:0000256" key="8">
    <source>
        <dbReference type="ARBA" id="ARBA00023237"/>
    </source>
</evidence>
<keyword evidence="6 12" id="KW-0472">Membrane</keyword>
<feature type="lipid moiety-binding region" description="S-diacylglycerol cysteine" evidence="13">
    <location>
        <position position="16"/>
    </location>
</feature>
<evidence type="ECO:0000256" key="11">
    <source>
        <dbReference type="ARBA" id="ARBA00071217"/>
    </source>
</evidence>
<evidence type="ECO:0000313" key="15">
    <source>
        <dbReference type="EMBL" id="ALO44967.1"/>
    </source>
</evidence>
<protein>
    <recommendedName>
        <fullName evidence="11 12">Outer membrane lipoprotein Blc</fullName>
    </recommendedName>
</protein>
<gene>
    <name evidence="15" type="ORF">PS2015_275</name>
</gene>
<keyword evidence="8 12" id="KW-0998">Cell outer membrane</keyword>
<evidence type="ECO:0000313" key="16">
    <source>
        <dbReference type="Proteomes" id="UP000065641"/>
    </source>
</evidence>
<dbReference type="Pfam" id="PF08212">
    <property type="entry name" value="Lipocalin_2"/>
    <property type="match status" value="1"/>
</dbReference>
<dbReference type="InterPro" id="IPR012674">
    <property type="entry name" value="Calycin"/>
</dbReference>
<dbReference type="OrthoDB" id="9793905at2"/>